<comment type="caution">
    <text evidence="4">The sequence shown here is derived from an EMBL/GenBank/DDBJ whole genome shotgun (WGS) entry which is preliminary data.</text>
</comment>
<evidence type="ECO:0000259" key="3">
    <source>
        <dbReference type="SMART" id="SM00306"/>
    </source>
</evidence>
<dbReference type="PANTHER" id="PTHR11889:SF31">
    <property type="entry name" value="PROTEIN HEDGEHOG"/>
    <property type="match status" value="1"/>
</dbReference>
<dbReference type="InterPro" id="IPR050387">
    <property type="entry name" value="Hedgehog_Signaling"/>
</dbReference>
<dbReference type="InterPro" id="IPR001767">
    <property type="entry name" value="Hedgehog_Hint"/>
</dbReference>
<dbReference type="AlphaFoldDB" id="A0A8T0H4Z8"/>
<dbReference type="InterPro" id="IPR003587">
    <property type="entry name" value="Hint_dom_N"/>
</dbReference>
<dbReference type="Proteomes" id="UP000822688">
    <property type="component" value="Chromosome 8"/>
</dbReference>
<dbReference type="Gene3D" id="2.170.16.10">
    <property type="entry name" value="Hedgehog/Intein (Hint) domain"/>
    <property type="match status" value="1"/>
</dbReference>
<reference evidence="4" key="1">
    <citation type="submission" date="2020-06" db="EMBL/GenBank/DDBJ databases">
        <title>WGS assembly of Ceratodon purpureus strain R40.</title>
        <authorList>
            <person name="Carey S.B."/>
            <person name="Jenkins J."/>
            <person name="Shu S."/>
            <person name="Lovell J.T."/>
            <person name="Sreedasyam A."/>
            <person name="Maumus F."/>
            <person name="Tiley G.P."/>
            <person name="Fernandez-Pozo N."/>
            <person name="Barry K."/>
            <person name="Chen C."/>
            <person name="Wang M."/>
            <person name="Lipzen A."/>
            <person name="Daum C."/>
            <person name="Saski C.A."/>
            <person name="Payton A.C."/>
            <person name="Mcbreen J.C."/>
            <person name="Conrad R.E."/>
            <person name="Kollar L.M."/>
            <person name="Olsson S."/>
            <person name="Huttunen S."/>
            <person name="Landis J.B."/>
            <person name="Wickett N.J."/>
            <person name="Johnson M.G."/>
            <person name="Rensing S.A."/>
            <person name="Grimwood J."/>
            <person name="Schmutz J."/>
            <person name="Mcdaniel S.F."/>
        </authorList>
    </citation>
    <scope>NUCLEOTIDE SEQUENCE</scope>
    <source>
        <strain evidence="4">R40</strain>
    </source>
</reference>
<feature type="chain" id="PRO_5035864043" description="Hint domain-containing protein" evidence="2">
    <location>
        <begin position="25"/>
        <end position="477"/>
    </location>
</feature>
<name>A0A8T0H4Z8_CERPU</name>
<keyword evidence="1" id="KW-1133">Transmembrane helix</keyword>
<feature type="signal peptide" evidence="2">
    <location>
        <begin position="1"/>
        <end position="24"/>
    </location>
</feature>
<feature type="transmembrane region" description="Helical" evidence="1">
    <location>
        <begin position="445"/>
        <end position="468"/>
    </location>
</feature>
<dbReference type="InterPro" id="IPR036844">
    <property type="entry name" value="Hint_dom_sf"/>
</dbReference>
<dbReference type="EMBL" id="CM026429">
    <property type="protein sequence ID" value="KAG0565218.1"/>
    <property type="molecule type" value="Genomic_DNA"/>
</dbReference>
<keyword evidence="1" id="KW-0812">Transmembrane</keyword>
<dbReference type="CDD" id="cd00081">
    <property type="entry name" value="Hint"/>
    <property type="match status" value="1"/>
</dbReference>
<accession>A0A8T0H4Z8</accession>
<dbReference type="GO" id="GO:0016540">
    <property type="term" value="P:protein autoprocessing"/>
    <property type="evidence" value="ECO:0007669"/>
    <property type="project" value="InterPro"/>
</dbReference>
<dbReference type="SMART" id="SM00306">
    <property type="entry name" value="HintN"/>
    <property type="match status" value="1"/>
</dbReference>
<keyword evidence="1" id="KW-0472">Membrane</keyword>
<sequence>MSNMALRMMPLLLVFLVLTHQAGAQLTISVTTFPPPKGDGTPNTFIGTGSQFAASLLGSSTPALMWGVVPSSDVNAVCTQIVNTGTLSFSATLTASSGATETLQQTITNVGGCLAAADGSGTQAVMVDSNGRQSAVVCPNNAGATGCGVFLAGPDVTALYNQGSARRRLLARMLLQDDCKSGAAQGALTGVATVMDACQPFIGPLYPFCAVGVILVATAGGAAVGCAEANGCFPGDATVILAGGEVKRMSSLALGDKVAVRRHDGGLDYEDIYAFGHKDASAAAKYVHLSLKPVGANMSDPALESTTLELTPLHFTVISSGSEISYKRARDVRVGDMMWAQASKHAELSLYLVTDISTVVKQGLYNPYTLGGTIIVNGVVASAHSEWFLDATFDALGVTHWLPNAYQMVLAPVRLAYYAMNKQAYLDLYHRLDATLDVAQFGTKYAGPLFTAAAGLVSTIIVSALIIYHSHCSVNLN</sequence>
<proteinExistence type="predicted"/>
<gene>
    <name evidence="4" type="ORF">KC19_8G174400</name>
</gene>
<dbReference type="SUPFAM" id="SSF51294">
    <property type="entry name" value="Hedgehog/intein (Hint) domain"/>
    <property type="match status" value="1"/>
</dbReference>
<feature type="domain" description="Hint" evidence="3">
    <location>
        <begin position="230"/>
        <end position="342"/>
    </location>
</feature>
<organism evidence="4 5">
    <name type="scientific">Ceratodon purpureus</name>
    <name type="common">Fire moss</name>
    <name type="synonym">Dicranum purpureum</name>
    <dbReference type="NCBI Taxonomy" id="3225"/>
    <lineage>
        <taxon>Eukaryota</taxon>
        <taxon>Viridiplantae</taxon>
        <taxon>Streptophyta</taxon>
        <taxon>Embryophyta</taxon>
        <taxon>Bryophyta</taxon>
        <taxon>Bryophytina</taxon>
        <taxon>Bryopsida</taxon>
        <taxon>Dicranidae</taxon>
        <taxon>Pseudoditrichales</taxon>
        <taxon>Ditrichaceae</taxon>
        <taxon>Ceratodon</taxon>
    </lineage>
</organism>
<dbReference type="Pfam" id="PF01079">
    <property type="entry name" value="Hint"/>
    <property type="match status" value="1"/>
</dbReference>
<keyword evidence="2" id="KW-0732">Signal</keyword>
<dbReference type="PANTHER" id="PTHR11889">
    <property type="entry name" value="HEDGEHOG"/>
    <property type="match status" value="1"/>
</dbReference>
<protein>
    <recommendedName>
        <fullName evidence="3">Hint domain-containing protein</fullName>
    </recommendedName>
</protein>
<evidence type="ECO:0000256" key="2">
    <source>
        <dbReference type="SAM" id="SignalP"/>
    </source>
</evidence>
<evidence type="ECO:0000313" key="4">
    <source>
        <dbReference type="EMBL" id="KAG0565218.1"/>
    </source>
</evidence>
<keyword evidence="5" id="KW-1185">Reference proteome</keyword>
<evidence type="ECO:0000256" key="1">
    <source>
        <dbReference type="SAM" id="Phobius"/>
    </source>
</evidence>
<evidence type="ECO:0000313" key="5">
    <source>
        <dbReference type="Proteomes" id="UP000822688"/>
    </source>
</evidence>